<keyword evidence="1" id="KW-1133">Transmembrane helix</keyword>
<protein>
    <submittedName>
        <fullName evidence="2">Uncharacterized protein</fullName>
    </submittedName>
</protein>
<accession>A0A1X2IT56</accession>
<dbReference type="AlphaFoldDB" id="A0A1X2IT56"/>
<name>A0A1X2IT56_9FUNG</name>
<proteinExistence type="predicted"/>
<feature type="transmembrane region" description="Helical" evidence="1">
    <location>
        <begin position="25"/>
        <end position="43"/>
    </location>
</feature>
<gene>
    <name evidence="2" type="ORF">BCR42DRAFT_405256</name>
</gene>
<keyword evidence="3" id="KW-1185">Reference proteome</keyword>
<reference evidence="2 3" key="1">
    <citation type="submission" date="2016-07" db="EMBL/GenBank/DDBJ databases">
        <title>Pervasive Adenine N6-methylation of Active Genes in Fungi.</title>
        <authorList>
            <consortium name="DOE Joint Genome Institute"/>
            <person name="Mondo S.J."/>
            <person name="Dannebaum R.O."/>
            <person name="Kuo R.C."/>
            <person name="Labutti K."/>
            <person name="Haridas S."/>
            <person name="Kuo A."/>
            <person name="Salamov A."/>
            <person name="Ahrendt S.R."/>
            <person name="Lipzen A."/>
            <person name="Sullivan W."/>
            <person name="Andreopoulos W.B."/>
            <person name="Clum A."/>
            <person name="Lindquist E."/>
            <person name="Daum C."/>
            <person name="Ramamoorthy G.K."/>
            <person name="Gryganskyi A."/>
            <person name="Culley D."/>
            <person name="Magnuson J.K."/>
            <person name="James T.Y."/>
            <person name="O'Malley M.A."/>
            <person name="Stajich J.E."/>
            <person name="Spatafora J.W."/>
            <person name="Visel A."/>
            <person name="Grigoriev I.V."/>
        </authorList>
    </citation>
    <scope>NUCLEOTIDE SEQUENCE [LARGE SCALE GENOMIC DNA]</scope>
    <source>
        <strain evidence="2 3">NRRL 1336</strain>
    </source>
</reference>
<keyword evidence="1" id="KW-0812">Transmembrane</keyword>
<dbReference type="Proteomes" id="UP000193560">
    <property type="component" value="Unassembled WGS sequence"/>
</dbReference>
<dbReference type="EMBL" id="MCGE01000004">
    <property type="protein sequence ID" value="ORZ21978.1"/>
    <property type="molecule type" value="Genomic_DNA"/>
</dbReference>
<comment type="caution">
    <text evidence="2">The sequence shown here is derived from an EMBL/GenBank/DDBJ whole genome shotgun (WGS) entry which is preliminary data.</text>
</comment>
<evidence type="ECO:0000313" key="2">
    <source>
        <dbReference type="EMBL" id="ORZ21978.1"/>
    </source>
</evidence>
<evidence type="ECO:0000256" key="1">
    <source>
        <dbReference type="SAM" id="Phobius"/>
    </source>
</evidence>
<keyword evidence="1" id="KW-0472">Membrane</keyword>
<evidence type="ECO:0000313" key="3">
    <source>
        <dbReference type="Proteomes" id="UP000193560"/>
    </source>
</evidence>
<sequence>MAHKVQSKTYGADQPLPGFTWQPSVVRRMSMVLVYIFILLVTCTQSQDVANKQHYHQQNYMAPFLFLFLCIYPPSQFPSHCFVKRSPLS</sequence>
<organism evidence="2 3">
    <name type="scientific">Absidia repens</name>
    <dbReference type="NCBI Taxonomy" id="90262"/>
    <lineage>
        <taxon>Eukaryota</taxon>
        <taxon>Fungi</taxon>
        <taxon>Fungi incertae sedis</taxon>
        <taxon>Mucoromycota</taxon>
        <taxon>Mucoromycotina</taxon>
        <taxon>Mucoromycetes</taxon>
        <taxon>Mucorales</taxon>
        <taxon>Cunninghamellaceae</taxon>
        <taxon>Absidia</taxon>
    </lineage>
</organism>